<sequence length="263" mass="30041">MAPSNLPAKPGGQRSMISKDQIRAKKREKKRTRKAMDNLVALFDSGKIDLATKEDKDEAPQDSSVANLLAEPNVPSNQTRKKKSQARKSPKDENFKQYKCRVCHVLYPGKEAHPHKNVTATCFDCDMATLVMELRRGKTIFLRSRRRVRFCLVCGHSVRQPRKRKIVRYCDCITGLILAKPQEEAAEVEKTAAYEICKELGVAKPEELPTYRPEFKLETTPLPGISSETFFIQEKQKAIMQQILEESRSGMNMHREEECAMEI</sequence>
<name>A0A6S6WLY3_9PLEO</name>
<gene>
    <name evidence="2" type="ORF">PTTW11_09525</name>
</gene>
<feature type="compositionally biased region" description="Basic residues" evidence="1">
    <location>
        <begin position="24"/>
        <end position="33"/>
    </location>
</feature>
<proteinExistence type="predicted"/>
<accession>A0A6S6WLY3</accession>
<feature type="region of interest" description="Disordered" evidence="1">
    <location>
        <begin position="51"/>
        <end position="93"/>
    </location>
</feature>
<feature type="region of interest" description="Disordered" evidence="1">
    <location>
        <begin position="1"/>
        <end position="37"/>
    </location>
</feature>
<evidence type="ECO:0000313" key="2">
    <source>
        <dbReference type="EMBL" id="CAE7206270.1"/>
    </source>
</evidence>
<protein>
    <submittedName>
        <fullName evidence="2">Uncharacterized protein</fullName>
    </submittedName>
</protein>
<reference evidence="2" key="1">
    <citation type="submission" date="2021-02" db="EMBL/GenBank/DDBJ databases">
        <authorList>
            <person name="Syme A R."/>
            <person name="Syme A R."/>
            <person name="Moolhuijzen P."/>
        </authorList>
    </citation>
    <scope>NUCLEOTIDE SEQUENCE</scope>
    <source>
        <strain evidence="2">W1-1</strain>
    </source>
</reference>
<feature type="compositionally biased region" description="Basic residues" evidence="1">
    <location>
        <begin position="79"/>
        <end position="88"/>
    </location>
</feature>
<dbReference type="AlphaFoldDB" id="A0A6S6WLY3"/>
<evidence type="ECO:0000313" key="3">
    <source>
        <dbReference type="Proteomes" id="UP000472372"/>
    </source>
</evidence>
<organism evidence="2 3">
    <name type="scientific">Pyrenophora teres f. teres</name>
    <dbReference type="NCBI Taxonomy" id="97479"/>
    <lineage>
        <taxon>Eukaryota</taxon>
        <taxon>Fungi</taxon>
        <taxon>Dikarya</taxon>
        <taxon>Ascomycota</taxon>
        <taxon>Pezizomycotina</taxon>
        <taxon>Dothideomycetes</taxon>
        <taxon>Pleosporomycetidae</taxon>
        <taxon>Pleosporales</taxon>
        <taxon>Pleosporineae</taxon>
        <taxon>Pleosporaceae</taxon>
        <taxon>Pyrenophora</taxon>
    </lineage>
</organism>
<dbReference type="EMBL" id="HG992985">
    <property type="protein sequence ID" value="CAE7206270.1"/>
    <property type="molecule type" value="Genomic_DNA"/>
</dbReference>
<dbReference type="Proteomes" id="UP000472372">
    <property type="component" value="Chromosome 9"/>
</dbReference>
<evidence type="ECO:0000256" key="1">
    <source>
        <dbReference type="SAM" id="MobiDB-lite"/>
    </source>
</evidence>